<dbReference type="PANTHER" id="PTHR48079">
    <property type="entry name" value="PROTEIN YEEZ"/>
    <property type="match status" value="1"/>
</dbReference>
<dbReference type="CDD" id="cd05262">
    <property type="entry name" value="SDR_a7"/>
    <property type="match status" value="1"/>
</dbReference>
<dbReference type="Proteomes" id="UP000198832">
    <property type="component" value="Unassembled WGS sequence"/>
</dbReference>
<dbReference type="InterPro" id="IPR036291">
    <property type="entry name" value="NAD(P)-bd_dom_sf"/>
</dbReference>
<feature type="region of interest" description="Disordered" evidence="1">
    <location>
        <begin position="118"/>
        <end position="139"/>
    </location>
</feature>
<dbReference type="EMBL" id="FOLB01000002">
    <property type="protein sequence ID" value="SFB90880.1"/>
    <property type="molecule type" value="Genomic_DNA"/>
</dbReference>
<dbReference type="RefSeq" id="WP_091120512.1">
    <property type="nucleotide sequence ID" value="NZ_FOLB01000002.1"/>
</dbReference>
<proteinExistence type="predicted"/>
<protein>
    <submittedName>
        <fullName evidence="3">Nucleoside-diphosphate-sugar epimerase</fullName>
    </submittedName>
</protein>
<dbReference type="SUPFAM" id="SSF51735">
    <property type="entry name" value="NAD(P)-binding Rossmann-fold domains"/>
    <property type="match status" value="1"/>
</dbReference>
<evidence type="ECO:0000256" key="1">
    <source>
        <dbReference type="SAM" id="MobiDB-lite"/>
    </source>
</evidence>
<dbReference type="AlphaFoldDB" id="A0A1I1F132"/>
<evidence type="ECO:0000313" key="4">
    <source>
        <dbReference type="Proteomes" id="UP000198832"/>
    </source>
</evidence>
<organism evidence="3 4">
    <name type="scientific">Nocardioides terrae</name>
    <dbReference type="NCBI Taxonomy" id="574651"/>
    <lineage>
        <taxon>Bacteria</taxon>
        <taxon>Bacillati</taxon>
        <taxon>Actinomycetota</taxon>
        <taxon>Actinomycetes</taxon>
        <taxon>Propionibacteriales</taxon>
        <taxon>Nocardioidaceae</taxon>
        <taxon>Nocardioides</taxon>
    </lineage>
</organism>
<feature type="domain" description="NAD-dependent epimerase/dehydratase" evidence="2">
    <location>
        <begin position="3"/>
        <end position="213"/>
    </location>
</feature>
<dbReference type="Pfam" id="PF01370">
    <property type="entry name" value="Epimerase"/>
    <property type="match status" value="1"/>
</dbReference>
<evidence type="ECO:0000313" key="3">
    <source>
        <dbReference type="EMBL" id="SFB90880.1"/>
    </source>
</evidence>
<dbReference type="GO" id="GO:0004029">
    <property type="term" value="F:aldehyde dehydrogenase (NAD+) activity"/>
    <property type="evidence" value="ECO:0007669"/>
    <property type="project" value="TreeGrafter"/>
</dbReference>
<reference evidence="3 4" key="1">
    <citation type="submission" date="2016-10" db="EMBL/GenBank/DDBJ databases">
        <authorList>
            <person name="de Groot N.N."/>
        </authorList>
    </citation>
    <scope>NUCLEOTIDE SEQUENCE [LARGE SCALE GENOMIC DNA]</scope>
    <source>
        <strain evidence="3 4">CGMCC 1.7056</strain>
    </source>
</reference>
<dbReference type="OrthoDB" id="9787292at2"/>
<name>A0A1I1F132_9ACTN</name>
<evidence type="ECO:0000259" key="2">
    <source>
        <dbReference type="Pfam" id="PF01370"/>
    </source>
</evidence>
<keyword evidence="4" id="KW-1185">Reference proteome</keyword>
<dbReference type="PANTHER" id="PTHR48079:SF6">
    <property type="entry name" value="NAD(P)-BINDING DOMAIN-CONTAINING PROTEIN-RELATED"/>
    <property type="match status" value="1"/>
</dbReference>
<sequence>MRIFISGATGWIGSAVTDELLAHDYEVVGLARSEAGAAALEAKGARAHLGDLDDPQSLVSGAKDADGVIHLAMNHGLRDPAAAGRLEHAAVSALLEELAGTDRTFLLASGLAGLAQGRAATEEDPSPFRGPDALRGGSENLALDSADQGLRPVALRFAATTHGMRDHGFTATLAQVAREKGYVGFVGDGANRWPAVHVSDAARLVRLALEQAPAGFRAHAVAEEGVPMRDIAAALGERFGLPTRSITPEATADHFGWIGRFVGMDAPASATLTRSVLGWSPTGPSLLEDIRSGAYDEA</sequence>
<gene>
    <name evidence="3" type="ORF">SAMN04487968_102251</name>
</gene>
<dbReference type="GO" id="GO:0005737">
    <property type="term" value="C:cytoplasm"/>
    <property type="evidence" value="ECO:0007669"/>
    <property type="project" value="TreeGrafter"/>
</dbReference>
<accession>A0A1I1F132</accession>
<dbReference type="InterPro" id="IPR001509">
    <property type="entry name" value="Epimerase_deHydtase"/>
</dbReference>
<dbReference type="STRING" id="574651.SAMN04487968_102251"/>
<dbReference type="InterPro" id="IPR051783">
    <property type="entry name" value="NAD(P)-dependent_oxidoreduct"/>
</dbReference>
<dbReference type="Gene3D" id="3.40.50.720">
    <property type="entry name" value="NAD(P)-binding Rossmann-like Domain"/>
    <property type="match status" value="1"/>
</dbReference>